<evidence type="ECO:0000313" key="2">
    <source>
        <dbReference type="EMBL" id="PNY25359.1"/>
    </source>
</evidence>
<evidence type="ECO:0000256" key="1">
    <source>
        <dbReference type="SAM" id="MobiDB-lite"/>
    </source>
</evidence>
<proteinExistence type="predicted"/>
<sequence length="180" mass="19729">MHARRNHAPNKARLPFSILRRDIAGVEPFLPKVPVPRRCYFHLRPHVHVIDAAGRDIQPTPCDNHRSPAAPPPKLSAASGPLPGRDADAHPRFLAKRFSHPRGKDAYLLRPSPLPALVTHYLYCPDATVQPPGQRGRRPCANVMYTADHGFNCDDPSSTGDCVMSPRCATGPCQLQDLGG</sequence>
<gene>
    <name evidence="2" type="ORF">TCAP_04704</name>
</gene>
<dbReference type="OrthoDB" id="5220127at2759"/>
<name>A0A2K3QCV7_9HYPO</name>
<evidence type="ECO:0000313" key="3">
    <source>
        <dbReference type="Proteomes" id="UP000236621"/>
    </source>
</evidence>
<feature type="region of interest" description="Disordered" evidence="1">
    <location>
        <begin position="58"/>
        <end position="85"/>
    </location>
</feature>
<protein>
    <submittedName>
        <fullName evidence="2">Uncharacterized protein</fullName>
    </submittedName>
</protein>
<accession>A0A2K3QCV7</accession>
<keyword evidence="3" id="KW-1185">Reference proteome</keyword>
<dbReference type="EMBL" id="NRSZ01000769">
    <property type="protein sequence ID" value="PNY25359.1"/>
    <property type="molecule type" value="Genomic_DNA"/>
</dbReference>
<dbReference type="Proteomes" id="UP000236621">
    <property type="component" value="Unassembled WGS sequence"/>
</dbReference>
<dbReference type="AlphaFoldDB" id="A0A2K3QCV7"/>
<comment type="caution">
    <text evidence="2">The sequence shown here is derived from an EMBL/GenBank/DDBJ whole genome shotgun (WGS) entry which is preliminary data.</text>
</comment>
<reference evidence="2 3" key="1">
    <citation type="submission" date="2017-08" db="EMBL/GenBank/DDBJ databases">
        <title>Harnessing the power of phylogenomics to disentangle the directionality and signatures of interkingdom host jumping in the parasitic fungal genus Tolypocladium.</title>
        <authorList>
            <person name="Quandt C.A."/>
            <person name="Patterson W."/>
            <person name="Spatafora J.W."/>
        </authorList>
    </citation>
    <scope>NUCLEOTIDE SEQUENCE [LARGE SCALE GENOMIC DNA]</scope>
    <source>
        <strain evidence="2 3">CBS 113982</strain>
    </source>
</reference>
<organism evidence="2 3">
    <name type="scientific">Tolypocladium capitatum</name>
    <dbReference type="NCBI Taxonomy" id="45235"/>
    <lineage>
        <taxon>Eukaryota</taxon>
        <taxon>Fungi</taxon>
        <taxon>Dikarya</taxon>
        <taxon>Ascomycota</taxon>
        <taxon>Pezizomycotina</taxon>
        <taxon>Sordariomycetes</taxon>
        <taxon>Hypocreomycetidae</taxon>
        <taxon>Hypocreales</taxon>
        <taxon>Ophiocordycipitaceae</taxon>
        <taxon>Tolypocladium</taxon>
    </lineage>
</organism>